<dbReference type="PANTHER" id="PTHR36183">
    <property type="entry name" value="BETA-GLUCURONIDASE"/>
    <property type="match status" value="1"/>
</dbReference>
<proteinExistence type="predicted"/>
<dbReference type="EMBL" id="CABFNP030001360">
    <property type="protein sequence ID" value="CAI6101110.1"/>
    <property type="molecule type" value="Genomic_DNA"/>
</dbReference>
<dbReference type="Gene3D" id="2.60.40.1180">
    <property type="entry name" value="Golgi alpha-mannosidase II"/>
    <property type="match status" value="1"/>
</dbReference>
<protein>
    <recommendedName>
        <fullName evidence="1">Beta-glucuronidase C-terminal domain-containing protein</fullName>
    </recommendedName>
</protein>
<organism evidence="2 3">
    <name type="scientific">Clonostachys chloroleuca</name>
    <dbReference type="NCBI Taxonomy" id="1926264"/>
    <lineage>
        <taxon>Eukaryota</taxon>
        <taxon>Fungi</taxon>
        <taxon>Dikarya</taxon>
        <taxon>Ascomycota</taxon>
        <taxon>Pezizomycotina</taxon>
        <taxon>Sordariomycetes</taxon>
        <taxon>Hypocreomycetidae</taxon>
        <taxon>Hypocreales</taxon>
        <taxon>Bionectriaceae</taxon>
        <taxon>Clonostachys</taxon>
    </lineage>
</organism>
<evidence type="ECO:0000259" key="1">
    <source>
        <dbReference type="Pfam" id="PF16862"/>
    </source>
</evidence>
<evidence type="ECO:0000313" key="3">
    <source>
        <dbReference type="Proteomes" id="UP001160390"/>
    </source>
</evidence>
<dbReference type="PANTHER" id="PTHR36183:SF2">
    <property type="entry name" value="BETA-GLUCURONIDASE C-TERMINAL DOMAIN-CONTAINING PROTEIN"/>
    <property type="match status" value="1"/>
</dbReference>
<feature type="domain" description="Beta-glucuronidase C-terminal" evidence="1">
    <location>
        <begin position="368"/>
        <end position="467"/>
    </location>
</feature>
<dbReference type="InterPro" id="IPR031728">
    <property type="entry name" value="GlcAase_C"/>
</dbReference>
<name>A0AA35QFL8_9HYPO</name>
<dbReference type="AlphaFoldDB" id="A0AA35QFL8"/>
<keyword evidence="3" id="KW-1185">Reference proteome</keyword>
<comment type="caution">
    <text evidence="2">The sequence shown here is derived from an EMBL/GenBank/DDBJ whole genome shotgun (WGS) entry which is preliminary data.</text>
</comment>
<dbReference type="SUPFAM" id="SSF51445">
    <property type="entry name" value="(Trans)glycosidases"/>
    <property type="match status" value="1"/>
</dbReference>
<dbReference type="InterPro" id="IPR052974">
    <property type="entry name" value="GH79_Enzymes"/>
</dbReference>
<dbReference type="Gene3D" id="3.20.20.80">
    <property type="entry name" value="Glycosidases"/>
    <property type="match status" value="1"/>
</dbReference>
<accession>A0AA35QFL8</accession>
<reference evidence="2" key="1">
    <citation type="submission" date="2023-01" db="EMBL/GenBank/DDBJ databases">
        <authorList>
            <person name="Piombo E."/>
        </authorList>
    </citation>
    <scope>NUCLEOTIDE SEQUENCE</scope>
</reference>
<evidence type="ECO:0000313" key="2">
    <source>
        <dbReference type="EMBL" id="CAI6101110.1"/>
    </source>
</evidence>
<dbReference type="Pfam" id="PF16862">
    <property type="entry name" value="Glyco_hydro_79C"/>
    <property type="match status" value="1"/>
</dbReference>
<dbReference type="InterPro" id="IPR017853">
    <property type="entry name" value="GH"/>
</dbReference>
<dbReference type="Proteomes" id="UP001160390">
    <property type="component" value="Unassembled WGS sequence"/>
</dbReference>
<dbReference type="InterPro" id="IPR013780">
    <property type="entry name" value="Glyco_hydro_b"/>
</dbReference>
<gene>
    <name evidence="2" type="ORF">CCHLO57077_00006310</name>
</gene>
<sequence length="485" mass="53761">MAPEYTWPRAEVGQVVKRYRNNDVHILQFAYKFVLVGVPRLLVPPTVPDHASIEHYPSFSSFSIEPAFWIEFAGSLDKPNELFLKLIGQLTNRGAELIIRPGGIAMDSLIFDPEGGDLVRHHGAKGRDLPLDIARDLAVASVKYQNDKISYFEVGNEPNHYPESRWNYEAAKYVAQWKNWTAEIDEAIGYDPQQWWASSATTDETKLNVRPVDIIPLGVDDGDQVGQSPPFADDQVKPSAQAALAHGKPWVMGEFSSVACSGKPNVTDMFTNSLWIIDTQLTYAVLNASSVNLHQGGTLVLQSGSQTNTPGFSFYSFVYPRDSEKWGPARAQPGYGGLLFLSEVFSIPKTRILPLEVPEGVDPDRFSAYAAYHEDKLSKLVLINMQPYYGNSTEDSSVNVKIPFGGPSKHSRPHLKRLTAPTIDEKDSGNVLWAGQSFRHGDAEGEVKIEEIPRNGVVTLRGSKAVLVFFDKDTVYGLQYSDGPL</sequence>